<accession>A0A2M7TGU7</accession>
<evidence type="ECO:0000256" key="1">
    <source>
        <dbReference type="SAM" id="Phobius"/>
    </source>
</evidence>
<protein>
    <recommendedName>
        <fullName evidence="4">Dipeptidylpeptidase IV N-terminal domain-containing protein</fullName>
    </recommendedName>
</protein>
<keyword evidence="1" id="KW-0472">Membrane</keyword>
<dbReference type="EMBL" id="PFNM01000008">
    <property type="protein sequence ID" value="PIZ45363.1"/>
    <property type="molecule type" value="Genomic_DNA"/>
</dbReference>
<dbReference type="SUPFAM" id="SSF69304">
    <property type="entry name" value="Tricorn protease N-terminal domain"/>
    <property type="match status" value="1"/>
</dbReference>
<evidence type="ECO:0000313" key="3">
    <source>
        <dbReference type="Proteomes" id="UP000230553"/>
    </source>
</evidence>
<evidence type="ECO:0008006" key="4">
    <source>
        <dbReference type="Google" id="ProtNLM"/>
    </source>
</evidence>
<feature type="transmembrane region" description="Helical" evidence="1">
    <location>
        <begin position="5"/>
        <end position="26"/>
    </location>
</feature>
<dbReference type="InterPro" id="IPR011042">
    <property type="entry name" value="6-blade_b-propeller_TolB-like"/>
</dbReference>
<dbReference type="Proteomes" id="UP000230553">
    <property type="component" value="Unassembled WGS sequence"/>
</dbReference>
<comment type="caution">
    <text evidence="2">The sequence shown here is derived from an EMBL/GenBank/DDBJ whole genome shotgun (WGS) entry which is preliminary data.</text>
</comment>
<keyword evidence="1" id="KW-1133">Transmembrane helix</keyword>
<sequence>MNKKIIIITVIVLCIIALGAGVYFAWKKTRTILTPPDSSPQNSVNGQSISINNLAGSSSDGAVASKLSVISDNTIYGYWVFNSNFSAATAQKIQGSGVFYVGRDGIIYKIKADGADEALTSSSIENFQSLESSLDGKRVIIKSGNSGASKFVVYNSENNIFESLPDKITAADFSPDGKKAAYFSANAGDPGKSDLITKSLIDLKQKPATLLSLYQGDFGLNWISQNKITLVPKPSAFYPASIWAVDVVKKTLSRLTSEENGLNGLIVNWSSDGKIGLQFSSSMEGRSRILNLINDQGEIMANFEFVTLPEKCFVSDPKIYCAIPQSIPDKSALPDDYLKNAVYFVDSLYQIDITSNSFERIFDGNASAIDAINLNFVDGKLFFINKYDSKLYVLEL</sequence>
<name>A0A2M7TGU7_9BACT</name>
<organism evidence="2 3">
    <name type="scientific">Candidatus Wolfebacteria bacterium CG_4_10_14_0_2_um_filter_39_18</name>
    <dbReference type="NCBI Taxonomy" id="1975061"/>
    <lineage>
        <taxon>Bacteria</taxon>
        <taxon>Candidatus Wolfeibacteriota</taxon>
    </lineage>
</organism>
<gene>
    <name evidence="2" type="ORF">COY31_00495</name>
</gene>
<dbReference type="AlphaFoldDB" id="A0A2M7TGU7"/>
<dbReference type="Gene3D" id="2.120.10.30">
    <property type="entry name" value="TolB, C-terminal domain"/>
    <property type="match status" value="1"/>
</dbReference>
<reference evidence="3" key="1">
    <citation type="submission" date="2017-09" db="EMBL/GenBank/DDBJ databases">
        <title>Depth-based differentiation of microbial function through sediment-hosted aquifers and enrichment of novel symbionts in the deep terrestrial subsurface.</title>
        <authorList>
            <person name="Probst A.J."/>
            <person name="Ladd B."/>
            <person name="Jarett J.K."/>
            <person name="Geller-Mcgrath D.E."/>
            <person name="Sieber C.M.K."/>
            <person name="Emerson J.B."/>
            <person name="Anantharaman K."/>
            <person name="Thomas B.C."/>
            <person name="Malmstrom R."/>
            <person name="Stieglmeier M."/>
            <person name="Klingl A."/>
            <person name="Woyke T."/>
            <person name="Ryan C.M."/>
            <person name="Banfield J.F."/>
        </authorList>
    </citation>
    <scope>NUCLEOTIDE SEQUENCE [LARGE SCALE GENOMIC DNA]</scope>
</reference>
<keyword evidence="1" id="KW-0812">Transmembrane</keyword>
<evidence type="ECO:0000313" key="2">
    <source>
        <dbReference type="EMBL" id="PIZ45363.1"/>
    </source>
</evidence>
<proteinExistence type="predicted"/>